<feature type="region of interest" description="Disordered" evidence="2">
    <location>
        <begin position="30"/>
        <end position="49"/>
    </location>
</feature>
<sequence>MSNNIPLSIALAPLSLATTSLATTSLVTTGLETTTGPQSRRSSARPHQPSLAYKRRTLSKEIKKFRNIIAELEADISYFNERARAANSDATSAKERLRYCTQEITRITQEELQGNSGIEYARALRDFNDYSRAHPNDVEGIRSRHSEATRILGITNTAIREIIKPLRLEGEAKLQLLTKANEKYKTLNADILELTQQKDQLQNELDTMTSEYRVLTINQNIGQGKRQRKSKKKGKNGKKGGPWTAKYKKSINCRKPRGFSQKQYCKYGR</sequence>
<evidence type="ECO:0000313" key="3">
    <source>
        <dbReference type="EMBL" id="QHU19484.1"/>
    </source>
</evidence>
<organism evidence="3">
    <name type="scientific">viral metagenome</name>
    <dbReference type="NCBI Taxonomy" id="1070528"/>
    <lineage>
        <taxon>unclassified sequences</taxon>
        <taxon>metagenomes</taxon>
        <taxon>organismal metagenomes</taxon>
    </lineage>
</organism>
<feature type="compositionally biased region" description="Basic residues" evidence="2">
    <location>
        <begin position="225"/>
        <end position="238"/>
    </location>
</feature>
<evidence type="ECO:0000256" key="1">
    <source>
        <dbReference type="SAM" id="Coils"/>
    </source>
</evidence>
<evidence type="ECO:0000256" key="2">
    <source>
        <dbReference type="SAM" id="MobiDB-lite"/>
    </source>
</evidence>
<reference evidence="3" key="1">
    <citation type="journal article" date="2020" name="Nature">
        <title>Giant virus diversity and host interactions through global metagenomics.</title>
        <authorList>
            <person name="Schulz F."/>
            <person name="Roux S."/>
            <person name="Paez-Espino D."/>
            <person name="Jungbluth S."/>
            <person name="Walsh D.A."/>
            <person name="Denef V.J."/>
            <person name="McMahon K.D."/>
            <person name="Konstantinidis K.T."/>
            <person name="Eloe-Fadrosh E.A."/>
            <person name="Kyrpides N.C."/>
            <person name="Woyke T."/>
        </authorList>
    </citation>
    <scope>NUCLEOTIDE SEQUENCE</scope>
    <source>
        <strain evidence="3">GVMAG-S-3300013014-113</strain>
    </source>
</reference>
<accession>A0A6C0KSR9</accession>
<protein>
    <submittedName>
        <fullName evidence="3">Uncharacterized protein</fullName>
    </submittedName>
</protein>
<feature type="region of interest" description="Disordered" evidence="2">
    <location>
        <begin position="221"/>
        <end position="248"/>
    </location>
</feature>
<proteinExistence type="predicted"/>
<feature type="coiled-coil region" evidence="1">
    <location>
        <begin position="177"/>
        <end position="218"/>
    </location>
</feature>
<name>A0A6C0KSR9_9ZZZZ</name>
<keyword evidence="1" id="KW-0175">Coiled coil</keyword>
<dbReference type="AlphaFoldDB" id="A0A6C0KSR9"/>
<dbReference type="EMBL" id="MN740952">
    <property type="protein sequence ID" value="QHU19484.1"/>
    <property type="molecule type" value="Genomic_DNA"/>
</dbReference>